<sequence length="153" mass="17089">MFNDANYDIFFMQKAYEQALLAHQAGEVPIGAVLVKNGQIIAQNFNQTISLNDPTAHAEILVLRSAAIELSNYRLVNTKLYVTLEPCIMCLGGLIQARVSELVYACDDSRVGAFSREKLHQNKNINHNLGVTAGVMADKCSKLLKDFFKQRRN</sequence>
<dbReference type="PROSITE" id="PS00903">
    <property type="entry name" value="CYT_DCMP_DEAMINASES_1"/>
    <property type="match status" value="1"/>
</dbReference>
<feature type="binding site" evidence="8">
    <location>
        <position position="57"/>
    </location>
    <ligand>
        <name>Zn(2+)</name>
        <dbReference type="ChEBI" id="CHEBI:29105"/>
        <note>catalytic</note>
    </ligand>
</feature>
<dbReference type="InterPro" id="IPR002125">
    <property type="entry name" value="CMP_dCMP_dom"/>
</dbReference>
<keyword evidence="11" id="KW-1185">Reference proteome</keyword>
<keyword evidence="5 8" id="KW-0378">Hydrolase</keyword>
<dbReference type="PANTHER" id="PTHR11079:SF202">
    <property type="entry name" value="TRNA-SPECIFIC ADENOSINE DEAMINASE"/>
    <property type="match status" value="1"/>
</dbReference>
<dbReference type="InterPro" id="IPR058535">
    <property type="entry name" value="MafB19-deam"/>
</dbReference>
<dbReference type="InterPro" id="IPR016193">
    <property type="entry name" value="Cytidine_deaminase-like"/>
</dbReference>
<dbReference type="InterPro" id="IPR028883">
    <property type="entry name" value="tRNA_aden_deaminase"/>
</dbReference>
<dbReference type="PANTHER" id="PTHR11079">
    <property type="entry name" value="CYTOSINE DEAMINASE FAMILY MEMBER"/>
    <property type="match status" value="1"/>
</dbReference>
<dbReference type="Proteomes" id="UP000253862">
    <property type="component" value="Chromosome"/>
</dbReference>
<evidence type="ECO:0000313" key="11">
    <source>
        <dbReference type="Proteomes" id="UP000253862"/>
    </source>
</evidence>
<dbReference type="HAMAP" id="MF_00972">
    <property type="entry name" value="tRNA_aden_deaminase"/>
    <property type="match status" value="1"/>
</dbReference>
<evidence type="ECO:0000259" key="9">
    <source>
        <dbReference type="PROSITE" id="PS51747"/>
    </source>
</evidence>
<comment type="subunit">
    <text evidence="2 8">Homodimer.</text>
</comment>
<evidence type="ECO:0000256" key="8">
    <source>
        <dbReference type="HAMAP-Rule" id="MF_00972"/>
    </source>
</evidence>
<feature type="binding site" evidence="8">
    <location>
        <position position="90"/>
    </location>
    <ligand>
        <name>Zn(2+)</name>
        <dbReference type="ChEBI" id="CHEBI:29105"/>
        <note>catalytic</note>
    </ligand>
</feature>
<keyword evidence="6 8" id="KW-0862">Zinc</keyword>
<dbReference type="PROSITE" id="PS51747">
    <property type="entry name" value="CYT_DCMP_DEAMINASES_2"/>
    <property type="match status" value="1"/>
</dbReference>
<dbReference type="GO" id="GO:0008270">
    <property type="term" value="F:zinc ion binding"/>
    <property type="evidence" value="ECO:0007669"/>
    <property type="project" value="UniProtKB-UniRule"/>
</dbReference>
<keyword evidence="4 8" id="KW-0479">Metal-binding</keyword>
<dbReference type="RefSeq" id="WP_071628491.1">
    <property type="nucleotide sequence ID" value="NZ_CP022375.1"/>
</dbReference>
<dbReference type="Pfam" id="PF14437">
    <property type="entry name" value="MafB19-deam"/>
    <property type="match status" value="1"/>
</dbReference>
<feature type="active site" description="Proton donor" evidence="8">
    <location>
        <position position="59"/>
    </location>
</feature>
<dbReference type="GO" id="GO:0002100">
    <property type="term" value="P:tRNA wobble adenosine to inosine editing"/>
    <property type="evidence" value="ECO:0007669"/>
    <property type="project" value="UniProtKB-UniRule"/>
</dbReference>
<evidence type="ECO:0000313" key="10">
    <source>
        <dbReference type="EMBL" id="AXH29194.1"/>
    </source>
</evidence>
<evidence type="ECO:0000256" key="2">
    <source>
        <dbReference type="ARBA" id="ARBA00011738"/>
    </source>
</evidence>
<dbReference type="EC" id="3.5.4.33" evidence="8"/>
<evidence type="ECO:0000256" key="1">
    <source>
        <dbReference type="ARBA" id="ARBA00010669"/>
    </source>
</evidence>
<dbReference type="InterPro" id="IPR016192">
    <property type="entry name" value="APOBEC/CMP_deaminase_Zn-bd"/>
</dbReference>
<feature type="binding site" evidence="8">
    <location>
        <position position="87"/>
    </location>
    <ligand>
        <name>Zn(2+)</name>
        <dbReference type="ChEBI" id="CHEBI:29105"/>
        <note>catalytic</note>
    </ligand>
</feature>
<proteinExistence type="inferred from homology"/>
<accession>A0A345JPE8</accession>
<evidence type="ECO:0000256" key="5">
    <source>
        <dbReference type="ARBA" id="ARBA00022801"/>
    </source>
</evidence>
<evidence type="ECO:0000256" key="7">
    <source>
        <dbReference type="ARBA" id="ARBA00048045"/>
    </source>
</evidence>
<dbReference type="CDD" id="cd01285">
    <property type="entry name" value="nucleoside_deaminase"/>
    <property type="match status" value="1"/>
</dbReference>
<dbReference type="SUPFAM" id="SSF53927">
    <property type="entry name" value="Cytidine deaminase-like"/>
    <property type="match status" value="1"/>
</dbReference>
<dbReference type="AlphaFoldDB" id="A0A345JPE8"/>
<evidence type="ECO:0000256" key="4">
    <source>
        <dbReference type="ARBA" id="ARBA00022723"/>
    </source>
</evidence>
<comment type="similarity">
    <text evidence="1">Belongs to the cytidine and deoxycytidylate deaminase family. ADAT2 subfamily.</text>
</comment>
<dbReference type="GO" id="GO:0052717">
    <property type="term" value="F:tRNA-specific adenosine-34 deaminase activity"/>
    <property type="evidence" value="ECO:0007669"/>
    <property type="project" value="UniProtKB-UniRule"/>
</dbReference>
<organism evidence="10 11">
    <name type="scientific">Francisella opportunistica</name>
    <dbReference type="NCBI Taxonomy" id="2016517"/>
    <lineage>
        <taxon>Bacteria</taxon>
        <taxon>Pseudomonadati</taxon>
        <taxon>Pseudomonadota</taxon>
        <taxon>Gammaproteobacteria</taxon>
        <taxon>Thiotrichales</taxon>
        <taxon>Francisellaceae</taxon>
        <taxon>Francisella</taxon>
    </lineage>
</organism>
<comment type="catalytic activity">
    <reaction evidence="7 8">
        <text>adenosine(34) in tRNA + H2O + H(+) = inosine(34) in tRNA + NH4(+)</text>
        <dbReference type="Rhea" id="RHEA:43168"/>
        <dbReference type="Rhea" id="RHEA-COMP:10373"/>
        <dbReference type="Rhea" id="RHEA-COMP:10374"/>
        <dbReference type="ChEBI" id="CHEBI:15377"/>
        <dbReference type="ChEBI" id="CHEBI:15378"/>
        <dbReference type="ChEBI" id="CHEBI:28938"/>
        <dbReference type="ChEBI" id="CHEBI:74411"/>
        <dbReference type="ChEBI" id="CHEBI:82852"/>
        <dbReference type="EC" id="3.5.4.33"/>
    </reaction>
</comment>
<evidence type="ECO:0000256" key="6">
    <source>
        <dbReference type="ARBA" id="ARBA00022833"/>
    </source>
</evidence>
<protein>
    <recommendedName>
        <fullName evidence="8">tRNA-specific adenosine deaminase</fullName>
        <ecNumber evidence="8">3.5.4.33</ecNumber>
    </recommendedName>
</protein>
<reference evidence="10 11" key="1">
    <citation type="submission" date="2017-07" db="EMBL/GenBank/DDBJ databases">
        <title>Complete genome sequences and comparative analysis of the novel pathogen Francisella opportunistica.</title>
        <authorList>
            <person name="Dietrich E.A."/>
            <person name="Kingry L.C."/>
            <person name="Petersen J.M."/>
        </authorList>
    </citation>
    <scope>NUCLEOTIDE SEQUENCE [LARGE SCALE GENOMIC DNA]</scope>
    <source>
        <strain evidence="10 11">14-2155</strain>
    </source>
</reference>
<keyword evidence="3 8" id="KW-0819">tRNA processing</keyword>
<evidence type="ECO:0000256" key="3">
    <source>
        <dbReference type="ARBA" id="ARBA00022694"/>
    </source>
</evidence>
<dbReference type="KEGG" id="foo:CGC45_00610"/>
<dbReference type="Gene3D" id="3.40.140.10">
    <property type="entry name" value="Cytidine Deaminase, domain 2"/>
    <property type="match status" value="1"/>
</dbReference>
<dbReference type="EMBL" id="CP022375">
    <property type="protein sequence ID" value="AXH29194.1"/>
    <property type="molecule type" value="Genomic_DNA"/>
</dbReference>
<comment type="function">
    <text evidence="8">Catalyzes the deamination of adenosine to inosine at the wobble position 34 of tRNA(Arg2).</text>
</comment>
<feature type="domain" description="CMP/dCMP-type deaminase" evidence="9">
    <location>
        <begin position="6"/>
        <end position="117"/>
    </location>
</feature>
<dbReference type="NCBIfam" id="NF008113">
    <property type="entry name" value="PRK10860.1"/>
    <property type="match status" value="1"/>
</dbReference>
<name>A0A345JPE8_9GAMM</name>
<comment type="cofactor">
    <cofactor evidence="8">
        <name>Zn(2+)</name>
        <dbReference type="ChEBI" id="CHEBI:29105"/>
    </cofactor>
    <text evidence="8">Binds 1 zinc ion per subunit.</text>
</comment>
<dbReference type="OrthoDB" id="9802676at2"/>
<gene>
    <name evidence="8" type="primary">tadA</name>
    <name evidence="10" type="ORF">CGC43_00610</name>
</gene>